<dbReference type="AlphaFoldDB" id="A0A174RQ72"/>
<name>A0A174RQ72_9FIRM</name>
<dbReference type="Proteomes" id="UP000095762">
    <property type="component" value="Unassembled WGS sequence"/>
</dbReference>
<dbReference type="InterPro" id="IPR021352">
    <property type="entry name" value="DUF2971"/>
</dbReference>
<gene>
    <name evidence="1" type="ORF">ERS852569_01077</name>
</gene>
<sequence>MHYNKDMLRIAQMEEGEKIYHYTTIDALINIVSRKELWVTKWDYLNDMDELTVAEDVCAVVLREENVKSEVIQDVKKYIKESIRGNALSDSYYICSFSHNKDSQLLWSNYSNYDGINIEIDFAKFRENLNHSIMWDGLVNYDFESQKECLKRTFCDEIIGVADFGNIKSLEEINKLQAREYEILISHMSIICELYSMFFKRSCFKGENEYRFVFAVDKKQEISFRNKNSIVIPYIKKEIESIDFITRITIGPTNQIDIATKGIKELLHYYQRDVDVVKSEIPLRF</sequence>
<evidence type="ECO:0008006" key="3">
    <source>
        <dbReference type="Google" id="ProtNLM"/>
    </source>
</evidence>
<accession>A0A174RQ72</accession>
<proteinExistence type="predicted"/>
<protein>
    <recommendedName>
        <fullName evidence="3">DUF2971 domain-containing protein</fullName>
    </recommendedName>
</protein>
<dbReference type="EMBL" id="CZBP01000006">
    <property type="protein sequence ID" value="CUP87662.1"/>
    <property type="molecule type" value="Genomic_DNA"/>
</dbReference>
<dbReference type="Pfam" id="PF11185">
    <property type="entry name" value="DUF2971"/>
    <property type="match status" value="1"/>
</dbReference>
<evidence type="ECO:0000313" key="1">
    <source>
        <dbReference type="EMBL" id="CUP87662.1"/>
    </source>
</evidence>
<dbReference type="RefSeq" id="WP_055059604.1">
    <property type="nucleotide sequence ID" value="NZ_CZBP01000006.1"/>
</dbReference>
<evidence type="ECO:0000313" key="2">
    <source>
        <dbReference type="Proteomes" id="UP000095762"/>
    </source>
</evidence>
<organism evidence="1 2">
    <name type="scientific">Blautia obeum</name>
    <dbReference type="NCBI Taxonomy" id="40520"/>
    <lineage>
        <taxon>Bacteria</taxon>
        <taxon>Bacillati</taxon>
        <taxon>Bacillota</taxon>
        <taxon>Clostridia</taxon>
        <taxon>Lachnospirales</taxon>
        <taxon>Lachnospiraceae</taxon>
        <taxon>Blautia</taxon>
    </lineage>
</organism>
<reference evidence="1 2" key="1">
    <citation type="submission" date="2015-09" db="EMBL/GenBank/DDBJ databases">
        <authorList>
            <consortium name="Pathogen Informatics"/>
        </authorList>
    </citation>
    <scope>NUCLEOTIDE SEQUENCE [LARGE SCALE GENOMIC DNA]</scope>
    <source>
        <strain evidence="1 2">2789STDY5834957</strain>
    </source>
</reference>